<evidence type="ECO:0000313" key="15">
    <source>
        <dbReference type="EMBL" id="EON76071.1"/>
    </source>
</evidence>
<organism evidence="15 16">
    <name type="scientific">Lunatimonas lonarensis</name>
    <dbReference type="NCBI Taxonomy" id="1232681"/>
    <lineage>
        <taxon>Bacteria</taxon>
        <taxon>Pseudomonadati</taxon>
        <taxon>Bacteroidota</taxon>
        <taxon>Cytophagia</taxon>
        <taxon>Cytophagales</taxon>
        <taxon>Cyclobacteriaceae</taxon>
    </lineage>
</organism>
<dbReference type="EMBL" id="AQHR01000088">
    <property type="protein sequence ID" value="EON76071.1"/>
    <property type="molecule type" value="Genomic_DNA"/>
</dbReference>
<proteinExistence type="inferred from homology"/>
<dbReference type="Gene3D" id="1.10.20.140">
    <property type="match status" value="1"/>
</dbReference>
<evidence type="ECO:0000256" key="13">
    <source>
        <dbReference type="RuleBase" id="RU003784"/>
    </source>
</evidence>
<evidence type="ECO:0000256" key="9">
    <source>
        <dbReference type="ARBA" id="ARBA00022840"/>
    </source>
</evidence>
<comment type="cofactor">
    <cofactor evidence="1">
        <name>Mg(2+)</name>
        <dbReference type="ChEBI" id="CHEBI:18420"/>
    </cofactor>
</comment>
<protein>
    <recommendedName>
        <fullName evidence="5 12">tRNA dimethylallyltransferase</fullName>
        <ecNumber evidence="4 12">2.5.1.75</ecNumber>
    </recommendedName>
</protein>
<dbReference type="InterPro" id="IPR018022">
    <property type="entry name" value="IPT"/>
</dbReference>
<dbReference type="InterPro" id="IPR039657">
    <property type="entry name" value="Dimethylallyltransferase"/>
</dbReference>
<dbReference type="PANTHER" id="PTHR11088:SF60">
    <property type="entry name" value="TRNA DIMETHYLALLYLTRANSFERASE"/>
    <property type="match status" value="1"/>
</dbReference>
<dbReference type="PATRIC" id="fig|1288963.3.peg.3192"/>
<sequence length="259" mass="30554">MDIGTAKPPLELLKRIPHYMIDSHSIHDEYDVRRFELDVLTLLEQKFSEYNPIILTGGSGLYIDSVANGLDNMPEIEPKWRHQLTNQFQTEGISALQELLSTLDPTYYGQVDTQNPQRLIRALEVCLATGKPFSSFRTRNRENRPFSIIKIALIRERTELYDRIDHRVDLMIEQGLFEEAEALYPFRHLNALQTVGYTEIFGFLEGCYDRAEAIRLLKRNSRRYAKRQLTWLRRDPDYRWFHPDQLEEIISFVEDQMGR</sequence>
<evidence type="ECO:0000256" key="12">
    <source>
        <dbReference type="RuleBase" id="RU003783"/>
    </source>
</evidence>
<keyword evidence="9 14" id="KW-0067">ATP-binding</keyword>
<dbReference type="InterPro" id="IPR027417">
    <property type="entry name" value="P-loop_NTPase"/>
</dbReference>
<evidence type="ECO:0000256" key="6">
    <source>
        <dbReference type="ARBA" id="ARBA00022679"/>
    </source>
</evidence>
<dbReference type="EC" id="2.5.1.75" evidence="4 12"/>
<evidence type="ECO:0000256" key="3">
    <source>
        <dbReference type="ARBA" id="ARBA00005842"/>
    </source>
</evidence>
<evidence type="ECO:0000256" key="5">
    <source>
        <dbReference type="ARBA" id="ARBA00017477"/>
    </source>
</evidence>
<evidence type="ECO:0000256" key="1">
    <source>
        <dbReference type="ARBA" id="ARBA00001946"/>
    </source>
</evidence>
<dbReference type="STRING" id="1232681.ADIS_3199"/>
<evidence type="ECO:0000313" key="16">
    <source>
        <dbReference type="Proteomes" id="UP000013909"/>
    </source>
</evidence>
<accession>R7ZPM6</accession>
<dbReference type="AlphaFoldDB" id="R7ZPM6"/>
<keyword evidence="6 14" id="KW-0808">Transferase</keyword>
<dbReference type="NCBIfam" id="TIGR00174">
    <property type="entry name" value="miaA"/>
    <property type="match status" value="1"/>
</dbReference>
<comment type="function">
    <text evidence="2 13">Catalyzes the transfer of a dimethylallyl group onto the adenine at position 37 in tRNAs that read codons beginning with uridine, leading to the formation of N6-(dimethylallyl)adenosine (i(6)A).</text>
</comment>
<gene>
    <name evidence="15" type="ORF">ADIS_3199</name>
</gene>
<evidence type="ECO:0000256" key="11">
    <source>
        <dbReference type="ARBA" id="ARBA00049563"/>
    </source>
</evidence>
<evidence type="ECO:0000256" key="8">
    <source>
        <dbReference type="ARBA" id="ARBA00022741"/>
    </source>
</evidence>
<dbReference type="GO" id="GO:0005524">
    <property type="term" value="F:ATP binding"/>
    <property type="evidence" value="ECO:0007669"/>
    <property type="project" value="UniProtKB-KW"/>
</dbReference>
<dbReference type="GO" id="GO:0006400">
    <property type="term" value="P:tRNA modification"/>
    <property type="evidence" value="ECO:0007669"/>
    <property type="project" value="TreeGrafter"/>
</dbReference>
<dbReference type="Pfam" id="PF01715">
    <property type="entry name" value="IPPT"/>
    <property type="match status" value="1"/>
</dbReference>
<dbReference type="Gene3D" id="3.40.50.300">
    <property type="entry name" value="P-loop containing nucleotide triphosphate hydrolases"/>
    <property type="match status" value="1"/>
</dbReference>
<dbReference type="GO" id="GO:0052381">
    <property type="term" value="F:tRNA dimethylallyltransferase activity"/>
    <property type="evidence" value="ECO:0007669"/>
    <property type="project" value="UniProtKB-EC"/>
</dbReference>
<dbReference type="SUPFAM" id="SSF52540">
    <property type="entry name" value="P-loop containing nucleoside triphosphate hydrolases"/>
    <property type="match status" value="1"/>
</dbReference>
<evidence type="ECO:0000256" key="10">
    <source>
        <dbReference type="ARBA" id="ARBA00022842"/>
    </source>
</evidence>
<comment type="caution">
    <text evidence="15">The sequence shown here is derived from an EMBL/GenBank/DDBJ whole genome shotgun (WGS) entry which is preliminary data.</text>
</comment>
<evidence type="ECO:0000256" key="14">
    <source>
        <dbReference type="RuleBase" id="RU003785"/>
    </source>
</evidence>
<dbReference type="Proteomes" id="UP000013909">
    <property type="component" value="Unassembled WGS sequence"/>
</dbReference>
<evidence type="ECO:0000256" key="2">
    <source>
        <dbReference type="ARBA" id="ARBA00003213"/>
    </source>
</evidence>
<reference evidence="15 16" key="1">
    <citation type="submission" date="2013-02" db="EMBL/GenBank/DDBJ databases">
        <title>A novel strain isolated from Lonar lake, Maharashtra, India.</title>
        <authorList>
            <person name="Singh A."/>
        </authorList>
    </citation>
    <scope>NUCLEOTIDE SEQUENCE [LARGE SCALE GENOMIC DNA]</scope>
    <source>
        <strain evidence="15 16">AK24</strain>
    </source>
</reference>
<keyword evidence="10" id="KW-0460">Magnesium</keyword>
<keyword evidence="16" id="KW-1185">Reference proteome</keyword>
<comment type="similarity">
    <text evidence="3 14">Belongs to the IPP transferase family.</text>
</comment>
<keyword evidence="7 12" id="KW-0819">tRNA processing</keyword>
<comment type="catalytic activity">
    <reaction evidence="11 12">
        <text>adenosine(37) in tRNA + dimethylallyl diphosphate = N(6)-dimethylallyladenosine(37) in tRNA + diphosphate</text>
        <dbReference type="Rhea" id="RHEA:26482"/>
        <dbReference type="Rhea" id="RHEA-COMP:10162"/>
        <dbReference type="Rhea" id="RHEA-COMP:10375"/>
        <dbReference type="ChEBI" id="CHEBI:33019"/>
        <dbReference type="ChEBI" id="CHEBI:57623"/>
        <dbReference type="ChEBI" id="CHEBI:74411"/>
        <dbReference type="ChEBI" id="CHEBI:74415"/>
        <dbReference type="EC" id="2.5.1.75"/>
    </reaction>
</comment>
<keyword evidence="8 14" id="KW-0547">Nucleotide-binding</keyword>
<name>R7ZPM6_9BACT</name>
<dbReference type="PANTHER" id="PTHR11088">
    <property type="entry name" value="TRNA DIMETHYLALLYLTRANSFERASE"/>
    <property type="match status" value="1"/>
</dbReference>
<evidence type="ECO:0000256" key="4">
    <source>
        <dbReference type="ARBA" id="ARBA00012665"/>
    </source>
</evidence>
<evidence type="ECO:0000256" key="7">
    <source>
        <dbReference type="ARBA" id="ARBA00022694"/>
    </source>
</evidence>